<name>A0ACC0XQG3_9ROSI</name>
<comment type="caution">
    <text evidence="1">The sequence shown here is derived from an EMBL/GenBank/DDBJ whole genome shotgun (WGS) entry which is preliminary data.</text>
</comment>
<dbReference type="Proteomes" id="UP001163603">
    <property type="component" value="Chromosome 11"/>
</dbReference>
<proteinExistence type="predicted"/>
<gene>
    <name evidence="1" type="ORF">Pint_31725</name>
</gene>
<evidence type="ECO:0000313" key="2">
    <source>
        <dbReference type="Proteomes" id="UP001163603"/>
    </source>
</evidence>
<dbReference type="EMBL" id="CM047746">
    <property type="protein sequence ID" value="KAJ0020509.1"/>
    <property type="molecule type" value="Genomic_DNA"/>
</dbReference>
<evidence type="ECO:0000313" key="1">
    <source>
        <dbReference type="EMBL" id="KAJ0020509.1"/>
    </source>
</evidence>
<reference evidence="2" key="1">
    <citation type="journal article" date="2023" name="G3 (Bethesda)">
        <title>Genome assembly and association tests identify interacting loci associated with vigor, precocity, and sex in interspecific pistachio rootstocks.</title>
        <authorList>
            <person name="Palmer W."/>
            <person name="Jacygrad E."/>
            <person name="Sagayaradj S."/>
            <person name="Cavanaugh K."/>
            <person name="Han R."/>
            <person name="Bertier L."/>
            <person name="Beede B."/>
            <person name="Kafkas S."/>
            <person name="Golino D."/>
            <person name="Preece J."/>
            <person name="Michelmore R."/>
        </authorList>
    </citation>
    <scope>NUCLEOTIDE SEQUENCE [LARGE SCALE GENOMIC DNA]</scope>
</reference>
<protein>
    <submittedName>
        <fullName evidence="1">Uncharacterized protein</fullName>
    </submittedName>
</protein>
<keyword evidence="2" id="KW-1185">Reference proteome</keyword>
<organism evidence="1 2">
    <name type="scientific">Pistacia integerrima</name>
    <dbReference type="NCBI Taxonomy" id="434235"/>
    <lineage>
        <taxon>Eukaryota</taxon>
        <taxon>Viridiplantae</taxon>
        <taxon>Streptophyta</taxon>
        <taxon>Embryophyta</taxon>
        <taxon>Tracheophyta</taxon>
        <taxon>Spermatophyta</taxon>
        <taxon>Magnoliopsida</taxon>
        <taxon>eudicotyledons</taxon>
        <taxon>Gunneridae</taxon>
        <taxon>Pentapetalae</taxon>
        <taxon>rosids</taxon>
        <taxon>malvids</taxon>
        <taxon>Sapindales</taxon>
        <taxon>Anacardiaceae</taxon>
        <taxon>Pistacia</taxon>
    </lineage>
</organism>
<accession>A0ACC0XQG3</accession>
<sequence>MSVHPVVVHWKTLSTLKFAQCAKFINNNAIVNEDALGDVISMRLQIQQLKKEVSRLRGLVNGGAESLVNDTSTKKDYELALVGAFKREKEKDKALQA</sequence>